<evidence type="ECO:0000313" key="4">
    <source>
        <dbReference type="Proteomes" id="UP000177588"/>
    </source>
</evidence>
<organism evidence="3 4">
    <name type="scientific">Candidatus Woykebacteria bacterium RBG_16_44_10</name>
    <dbReference type="NCBI Taxonomy" id="1802597"/>
    <lineage>
        <taxon>Bacteria</taxon>
        <taxon>Candidatus Woykeibacteriota</taxon>
    </lineage>
</organism>
<sequence>MVYNKFKKMKKILPILIALYLVFSIFYLAPTIHAFGSSSTNYNLEGEFGIFGGAKGSTNYKLTDTGGGFAIGFGSSANYGTGSGFQYVIAEVRELVFIISTTSVNLGALTGTPTSTSHTITVTTNAHDGYQVTVIEDGNLRTGGGDTITDVSDGEVDAAGGDEEYGLATSKSG</sequence>
<feature type="transmembrane region" description="Helical" evidence="2">
    <location>
        <begin position="12"/>
        <end position="29"/>
    </location>
</feature>
<evidence type="ECO:0000256" key="2">
    <source>
        <dbReference type="SAM" id="Phobius"/>
    </source>
</evidence>
<dbReference type="EMBL" id="MHCT01000001">
    <property type="protein sequence ID" value="OGY26665.1"/>
    <property type="molecule type" value="Genomic_DNA"/>
</dbReference>
<reference evidence="3 4" key="1">
    <citation type="journal article" date="2016" name="Nat. Commun.">
        <title>Thousands of microbial genomes shed light on interconnected biogeochemical processes in an aquifer system.</title>
        <authorList>
            <person name="Anantharaman K."/>
            <person name="Brown C.T."/>
            <person name="Hug L.A."/>
            <person name="Sharon I."/>
            <person name="Castelle C.J."/>
            <person name="Probst A.J."/>
            <person name="Thomas B.C."/>
            <person name="Singh A."/>
            <person name="Wilkins M.J."/>
            <person name="Karaoz U."/>
            <person name="Brodie E.L."/>
            <person name="Williams K.H."/>
            <person name="Hubbard S.S."/>
            <person name="Banfield J.F."/>
        </authorList>
    </citation>
    <scope>NUCLEOTIDE SEQUENCE [LARGE SCALE GENOMIC DNA]</scope>
</reference>
<gene>
    <name evidence="3" type="ORF">A2Z24_01045</name>
</gene>
<keyword evidence="2" id="KW-0472">Membrane</keyword>
<accession>A0A1G1WG47</accession>
<proteinExistence type="predicted"/>
<protein>
    <submittedName>
        <fullName evidence="3">Uncharacterized protein</fullName>
    </submittedName>
</protein>
<keyword evidence="2" id="KW-1133">Transmembrane helix</keyword>
<name>A0A1G1WG47_9BACT</name>
<feature type="compositionally biased region" description="Acidic residues" evidence="1">
    <location>
        <begin position="152"/>
        <end position="165"/>
    </location>
</feature>
<evidence type="ECO:0000256" key="1">
    <source>
        <dbReference type="SAM" id="MobiDB-lite"/>
    </source>
</evidence>
<comment type="caution">
    <text evidence="3">The sequence shown here is derived from an EMBL/GenBank/DDBJ whole genome shotgun (WGS) entry which is preliminary data.</text>
</comment>
<evidence type="ECO:0000313" key="3">
    <source>
        <dbReference type="EMBL" id="OGY26665.1"/>
    </source>
</evidence>
<dbReference type="AlphaFoldDB" id="A0A1G1WG47"/>
<dbReference type="Proteomes" id="UP000177588">
    <property type="component" value="Unassembled WGS sequence"/>
</dbReference>
<feature type="region of interest" description="Disordered" evidence="1">
    <location>
        <begin position="143"/>
        <end position="173"/>
    </location>
</feature>
<keyword evidence="2" id="KW-0812">Transmembrane</keyword>